<dbReference type="SUPFAM" id="SSF48317">
    <property type="entry name" value="Acid phosphatase/Vanadium-dependent haloperoxidase"/>
    <property type="match status" value="1"/>
</dbReference>
<proteinExistence type="predicted"/>
<keyword evidence="1" id="KW-1133">Transmembrane helix</keyword>
<dbReference type="RefSeq" id="WP_141970677.1">
    <property type="nucleotide sequence ID" value="NZ_VFPO01000001.1"/>
</dbReference>
<dbReference type="Pfam" id="PF01569">
    <property type="entry name" value="PAP2"/>
    <property type="match status" value="1"/>
</dbReference>
<accession>A0A543IHN0</accession>
<feature type="transmembrane region" description="Helical" evidence="1">
    <location>
        <begin position="214"/>
        <end position="234"/>
    </location>
</feature>
<dbReference type="PANTHER" id="PTHR14969">
    <property type="entry name" value="SPHINGOSINE-1-PHOSPHATE PHOSPHOHYDROLASE"/>
    <property type="match status" value="1"/>
</dbReference>
<protein>
    <submittedName>
        <fullName evidence="3">PAP2 superfamily protein</fullName>
    </submittedName>
</protein>
<feature type="transmembrane region" description="Helical" evidence="1">
    <location>
        <begin position="101"/>
        <end position="120"/>
    </location>
</feature>
<feature type="transmembrane region" description="Helical" evidence="1">
    <location>
        <begin position="6"/>
        <end position="30"/>
    </location>
</feature>
<reference evidence="3 4" key="1">
    <citation type="submission" date="2019-06" db="EMBL/GenBank/DDBJ databases">
        <title>Sequencing the genomes of 1000 actinobacteria strains.</title>
        <authorList>
            <person name="Klenk H.-P."/>
        </authorList>
    </citation>
    <scope>NUCLEOTIDE SEQUENCE [LARGE SCALE GENOMIC DNA]</scope>
    <source>
        <strain evidence="3 4">DSM 45043</strain>
    </source>
</reference>
<evidence type="ECO:0000256" key="1">
    <source>
        <dbReference type="SAM" id="Phobius"/>
    </source>
</evidence>
<gene>
    <name evidence="3" type="ORF">FHX41_3791</name>
</gene>
<feature type="transmembrane region" description="Helical" evidence="1">
    <location>
        <begin position="75"/>
        <end position="94"/>
    </location>
</feature>
<dbReference type="Gene3D" id="1.20.144.10">
    <property type="entry name" value="Phosphatidic acid phosphatase type 2/haloperoxidase"/>
    <property type="match status" value="1"/>
</dbReference>
<name>A0A543IHN0_9ACTN</name>
<dbReference type="AlphaFoldDB" id="A0A543IHN0"/>
<feature type="transmembrane region" description="Helical" evidence="1">
    <location>
        <begin position="243"/>
        <end position="264"/>
    </location>
</feature>
<dbReference type="EMBL" id="VFPO01000001">
    <property type="protein sequence ID" value="TQM70072.1"/>
    <property type="molecule type" value="Genomic_DNA"/>
</dbReference>
<dbReference type="PANTHER" id="PTHR14969:SF13">
    <property type="entry name" value="AT30094P"/>
    <property type="match status" value="1"/>
</dbReference>
<feature type="transmembrane region" description="Helical" evidence="1">
    <location>
        <begin position="270"/>
        <end position="292"/>
    </location>
</feature>
<dbReference type="OrthoDB" id="9801622at2"/>
<feature type="transmembrane region" description="Helical" evidence="1">
    <location>
        <begin position="132"/>
        <end position="150"/>
    </location>
</feature>
<keyword evidence="4" id="KW-1185">Reference proteome</keyword>
<dbReference type="SMART" id="SM00014">
    <property type="entry name" value="acidPPc"/>
    <property type="match status" value="1"/>
</dbReference>
<feature type="transmembrane region" description="Helical" evidence="1">
    <location>
        <begin position="37"/>
        <end position="55"/>
    </location>
</feature>
<organism evidence="3 4">
    <name type="scientific">Actinomadura hallensis</name>
    <dbReference type="NCBI Taxonomy" id="337895"/>
    <lineage>
        <taxon>Bacteria</taxon>
        <taxon>Bacillati</taxon>
        <taxon>Actinomycetota</taxon>
        <taxon>Actinomycetes</taxon>
        <taxon>Streptosporangiales</taxon>
        <taxon>Thermomonosporaceae</taxon>
        <taxon>Actinomadura</taxon>
    </lineage>
</organism>
<dbReference type="Proteomes" id="UP000316706">
    <property type="component" value="Unassembled WGS sequence"/>
</dbReference>
<feature type="transmembrane region" description="Helical" evidence="1">
    <location>
        <begin position="162"/>
        <end position="180"/>
    </location>
</feature>
<sequence>MLTGFWHLMSFLGSAAFYVPVVLVLFWCAASRRAARGAVILLSGAYLVAVLKLVFHDPRPYWTDPAIEGEQPDSSFGMPSGHAHNAVVAWGFAAAQTRRRALWAGAAVIIVLVGLSRVYLGVHSIGQVLSGWAIGLGLLVAALVAEPFLVRWWTRLHLALQLAMALAVSLLLLAAAWAAIQPLEGWQWPNAWAQEIRESGGETGPVTLADPARAAGGVGGVLAGLSVLGTRGWFDAAGSARRVLARLAVALGGAAAVQIPVLLFGGSHPLQAFAVQALLGLWATAGAPEAFVRLRLAARPTPALTPPGEEPTELRQ</sequence>
<keyword evidence="1" id="KW-0812">Transmembrane</keyword>
<dbReference type="InterPro" id="IPR000326">
    <property type="entry name" value="PAP2/HPO"/>
</dbReference>
<evidence type="ECO:0000313" key="4">
    <source>
        <dbReference type="Proteomes" id="UP000316706"/>
    </source>
</evidence>
<evidence type="ECO:0000259" key="2">
    <source>
        <dbReference type="SMART" id="SM00014"/>
    </source>
</evidence>
<dbReference type="InterPro" id="IPR036938">
    <property type="entry name" value="PAP2/HPO_sf"/>
</dbReference>
<feature type="domain" description="Phosphatidic acid phosphatase type 2/haloperoxidase" evidence="2">
    <location>
        <begin position="35"/>
        <end position="143"/>
    </location>
</feature>
<keyword evidence="1" id="KW-0472">Membrane</keyword>
<comment type="caution">
    <text evidence="3">The sequence shown here is derived from an EMBL/GenBank/DDBJ whole genome shotgun (WGS) entry which is preliminary data.</text>
</comment>
<evidence type="ECO:0000313" key="3">
    <source>
        <dbReference type="EMBL" id="TQM70072.1"/>
    </source>
</evidence>